<accession>A0A450Y8T6</accession>
<protein>
    <submittedName>
        <fullName evidence="1">Uncharacterized protein</fullName>
    </submittedName>
</protein>
<reference evidence="1" key="1">
    <citation type="submission" date="2019-02" db="EMBL/GenBank/DDBJ databases">
        <authorList>
            <person name="Gruber-Vodicka R. H."/>
            <person name="Seah K. B. B."/>
        </authorList>
    </citation>
    <scope>NUCLEOTIDE SEQUENCE</scope>
    <source>
        <strain evidence="2">BECK_S1320</strain>
        <strain evidence="1">BECK_S1321</strain>
    </source>
</reference>
<dbReference type="EMBL" id="CAADFR010000019">
    <property type="protein sequence ID" value="VFK37940.1"/>
    <property type="molecule type" value="Genomic_DNA"/>
</dbReference>
<proteinExistence type="predicted"/>
<sequence length="131" mass="15670">MIRHRQWRRCSIGVYMLHGDMVSLTHKAKPKRPKGSYDSSIRRIDRELGHLCWNSRLRDKCIKDRGINIEPIHPKGFHVKLQRRFKIFHCIFVSIALTNDDATNTNRIRHVDIRVPLHYYLDRSHLVHMSH</sequence>
<evidence type="ECO:0000313" key="1">
    <source>
        <dbReference type="EMBL" id="VFK37940.1"/>
    </source>
</evidence>
<dbReference type="AlphaFoldDB" id="A0A450Y8T6"/>
<dbReference type="EMBL" id="CAADFU010000018">
    <property type="protein sequence ID" value="VFK42571.1"/>
    <property type="molecule type" value="Genomic_DNA"/>
</dbReference>
<evidence type="ECO:0000313" key="2">
    <source>
        <dbReference type="EMBL" id="VFK42571.1"/>
    </source>
</evidence>
<organism evidence="1">
    <name type="scientific">Candidatus Kentrum sp. SD</name>
    <dbReference type="NCBI Taxonomy" id="2126332"/>
    <lineage>
        <taxon>Bacteria</taxon>
        <taxon>Pseudomonadati</taxon>
        <taxon>Pseudomonadota</taxon>
        <taxon>Gammaproteobacteria</taxon>
        <taxon>Candidatus Kentrum</taxon>
    </lineage>
</organism>
<name>A0A450Y8T6_9GAMM</name>
<gene>
    <name evidence="2" type="ORF">BECKSD772E_GA0070983_101814</name>
    <name evidence="1" type="ORF">BECKSD772F_GA0070984_101913</name>
</gene>